<organism evidence="1 2">
    <name type="scientific">Rhizophagus irregularis</name>
    <dbReference type="NCBI Taxonomy" id="588596"/>
    <lineage>
        <taxon>Eukaryota</taxon>
        <taxon>Fungi</taxon>
        <taxon>Fungi incertae sedis</taxon>
        <taxon>Mucoromycota</taxon>
        <taxon>Glomeromycotina</taxon>
        <taxon>Glomeromycetes</taxon>
        <taxon>Glomerales</taxon>
        <taxon>Glomeraceae</taxon>
        <taxon>Rhizophagus</taxon>
    </lineage>
</organism>
<dbReference type="AlphaFoldDB" id="A0A2I1H6I0"/>
<dbReference type="Proteomes" id="UP000234323">
    <property type="component" value="Unassembled WGS sequence"/>
</dbReference>
<gene>
    <name evidence="1" type="ORF">RhiirA4_473264</name>
</gene>
<dbReference type="OrthoDB" id="128308at2759"/>
<reference evidence="1 2" key="1">
    <citation type="submission" date="2015-10" db="EMBL/GenBank/DDBJ databases">
        <title>Genome analyses suggest a sexual origin of heterokaryosis in a supposedly ancient asexual fungus.</title>
        <authorList>
            <person name="Ropars J."/>
            <person name="Sedzielewska K."/>
            <person name="Noel J."/>
            <person name="Charron P."/>
            <person name="Farinelli L."/>
            <person name="Marton T."/>
            <person name="Kruger M."/>
            <person name="Pelin A."/>
            <person name="Brachmann A."/>
            <person name="Corradi N."/>
        </authorList>
    </citation>
    <scope>NUCLEOTIDE SEQUENCE [LARGE SCALE GENOMIC DNA]</scope>
    <source>
        <strain evidence="1 2">A4</strain>
    </source>
</reference>
<evidence type="ECO:0000313" key="1">
    <source>
        <dbReference type="EMBL" id="PKY54444.1"/>
    </source>
</evidence>
<dbReference type="VEuPathDB" id="FungiDB:RhiirA1_427555"/>
<evidence type="ECO:0000313" key="2">
    <source>
        <dbReference type="Proteomes" id="UP000234323"/>
    </source>
</evidence>
<sequence length="68" mass="8361">MSNNDKPDSDFKHRIKIYYQADCNEPTIRSILKQEYQGLEMWIYNDIYNFIYQLDGELYQHFFEANEL</sequence>
<dbReference type="EMBL" id="LLXI01001611">
    <property type="protein sequence ID" value="PKY54444.1"/>
    <property type="molecule type" value="Genomic_DNA"/>
</dbReference>
<keyword evidence="2" id="KW-1185">Reference proteome</keyword>
<comment type="caution">
    <text evidence="1">The sequence shown here is derived from an EMBL/GenBank/DDBJ whole genome shotgun (WGS) entry which is preliminary data.</text>
</comment>
<accession>A0A2I1H6I0</accession>
<protein>
    <submittedName>
        <fullName evidence="1">Uncharacterized protein</fullName>
    </submittedName>
</protein>
<name>A0A2I1H6I0_9GLOM</name>
<proteinExistence type="predicted"/>